<name>A0A2M7QE65_9BACT</name>
<dbReference type="Proteomes" id="UP000230108">
    <property type="component" value="Unassembled WGS sequence"/>
</dbReference>
<dbReference type="Pfam" id="PF00534">
    <property type="entry name" value="Glycos_transf_1"/>
    <property type="match status" value="1"/>
</dbReference>
<dbReference type="EMBL" id="PFLF01000043">
    <property type="protein sequence ID" value="PIY69207.1"/>
    <property type="molecule type" value="Genomic_DNA"/>
</dbReference>
<proteinExistence type="predicted"/>
<feature type="domain" description="Glycosyl transferase family 1" evidence="1">
    <location>
        <begin position="189"/>
        <end position="360"/>
    </location>
</feature>
<dbReference type="Pfam" id="PF13439">
    <property type="entry name" value="Glyco_transf_4"/>
    <property type="match status" value="1"/>
</dbReference>
<dbReference type="InterPro" id="IPR001296">
    <property type="entry name" value="Glyco_trans_1"/>
</dbReference>
<dbReference type="Gene3D" id="3.40.50.2000">
    <property type="entry name" value="Glycogen Phosphorylase B"/>
    <property type="match status" value="2"/>
</dbReference>
<evidence type="ECO:0008006" key="5">
    <source>
        <dbReference type="Google" id="ProtNLM"/>
    </source>
</evidence>
<gene>
    <name evidence="3" type="ORF">COY90_01945</name>
</gene>
<protein>
    <recommendedName>
        <fullName evidence="5">Glycosyl transferase family 1 domain-containing protein</fullName>
    </recommendedName>
</protein>
<dbReference type="GO" id="GO:0016757">
    <property type="term" value="F:glycosyltransferase activity"/>
    <property type="evidence" value="ECO:0007669"/>
    <property type="project" value="InterPro"/>
</dbReference>
<accession>A0A2M7QE65</accession>
<evidence type="ECO:0000313" key="4">
    <source>
        <dbReference type="Proteomes" id="UP000230108"/>
    </source>
</evidence>
<evidence type="ECO:0000259" key="2">
    <source>
        <dbReference type="Pfam" id="PF13439"/>
    </source>
</evidence>
<reference evidence="4" key="1">
    <citation type="submission" date="2017-09" db="EMBL/GenBank/DDBJ databases">
        <title>Depth-based differentiation of microbial function through sediment-hosted aquifers and enrichment of novel symbionts in the deep terrestrial subsurface.</title>
        <authorList>
            <person name="Probst A.J."/>
            <person name="Ladd B."/>
            <person name="Jarett J.K."/>
            <person name="Geller-Mcgrath D.E."/>
            <person name="Sieber C.M.K."/>
            <person name="Emerson J.B."/>
            <person name="Anantharaman K."/>
            <person name="Thomas B.C."/>
            <person name="Malmstrom R."/>
            <person name="Stieglmeier M."/>
            <person name="Klingl A."/>
            <person name="Woyke T."/>
            <person name="Ryan C.M."/>
            <person name="Banfield J.F."/>
        </authorList>
    </citation>
    <scope>NUCLEOTIDE SEQUENCE [LARGE SCALE GENOMIC DNA]</scope>
</reference>
<evidence type="ECO:0000259" key="1">
    <source>
        <dbReference type="Pfam" id="PF00534"/>
    </source>
</evidence>
<dbReference type="InterPro" id="IPR050194">
    <property type="entry name" value="Glycosyltransferase_grp1"/>
</dbReference>
<dbReference type="CDD" id="cd03801">
    <property type="entry name" value="GT4_PimA-like"/>
    <property type="match status" value="1"/>
</dbReference>
<dbReference type="SUPFAM" id="SSF53756">
    <property type="entry name" value="UDP-Glycosyltransferase/glycogen phosphorylase"/>
    <property type="match status" value="1"/>
</dbReference>
<sequence>MINPSTSLRIKVAFVRGAFLNNFEGQNYAIKGVTGFGSLHSIHSQLPFPVIRLPSLSDYNLIGRWGRAIANRTLGDIQNLFGLEKYASQFDIFHTADPHYYYSYQLAKLRSENKIKYLLVTSWETIPFNNETVEAKKRKKYFVLKYADHFLCYTERAKECLILEGVSENKISVIRLGVDLQNFKFQITNNKSITKSKSPIQILFVGRLVEEKGVMDAYKVFRNVKLQMTNHKSITNIKLQIVGEGPLKQTLLRKIEQDHFQNCVSIETKKYEEMPKIYQYADIVLLPSKRTNTWEEQYGMVFVEAMASGLPIVTYDTGTITEIISSEVIKEEGDIDGLANSLINLIKDKKARLKLGTMGRVRAEKFFDSKKSATEIKNLYISLCKR</sequence>
<feature type="domain" description="Glycosyltransferase subfamily 4-like N-terminal" evidence="2">
    <location>
        <begin position="67"/>
        <end position="181"/>
    </location>
</feature>
<dbReference type="InterPro" id="IPR028098">
    <property type="entry name" value="Glyco_trans_4-like_N"/>
</dbReference>
<dbReference type="PANTHER" id="PTHR45947">
    <property type="entry name" value="SULFOQUINOVOSYL TRANSFERASE SQD2"/>
    <property type="match status" value="1"/>
</dbReference>
<dbReference type="PANTHER" id="PTHR45947:SF3">
    <property type="entry name" value="SULFOQUINOVOSYL TRANSFERASE SQD2"/>
    <property type="match status" value="1"/>
</dbReference>
<dbReference type="AlphaFoldDB" id="A0A2M7QE65"/>
<comment type="caution">
    <text evidence="3">The sequence shown here is derived from an EMBL/GenBank/DDBJ whole genome shotgun (WGS) entry which is preliminary data.</text>
</comment>
<organism evidence="3 4">
    <name type="scientific">Candidatus Roizmanbacteria bacterium CG_4_10_14_0_8_um_filter_39_9</name>
    <dbReference type="NCBI Taxonomy" id="1974829"/>
    <lineage>
        <taxon>Bacteria</taxon>
        <taxon>Candidatus Roizmaniibacteriota</taxon>
    </lineage>
</organism>
<evidence type="ECO:0000313" key="3">
    <source>
        <dbReference type="EMBL" id="PIY69207.1"/>
    </source>
</evidence>